<protein>
    <submittedName>
        <fullName evidence="2">Uncharacterized protein</fullName>
    </submittedName>
</protein>
<feature type="region of interest" description="Disordered" evidence="1">
    <location>
        <begin position="50"/>
        <end position="83"/>
    </location>
</feature>
<dbReference type="Gramene" id="Kaladp0060s0475.1.v1.1">
    <property type="protein sequence ID" value="Kaladp0060s0475.1.v1.1.CDS.1"/>
    <property type="gene ID" value="Kaladp0060s0475.v1.1"/>
</dbReference>
<sequence length="123" mass="13952">MASRHSSLKRIGEEGFRMIDQATEEKQRCLYQPTKSTVHYLQPPPVAQVHRIITPPPSPQINYTPPRGSAGHPHLSPAPVATREQASKGVMDCYEAARRYRGMVVTDYYPNKMVMTQRNNKAF</sequence>
<accession>A0A7N0UEH1</accession>
<evidence type="ECO:0000313" key="2">
    <source>
        <dbReference type="EnsemblPlants" id="Kaladp0060s0475.1.v1.1.CDS.1"/>
    </source>
</evidence>
<organism evidence="2 3">
    <name type="scientific">Kalanchoe fedtschenkoi</name>
    <name type="common">Lavender scallops</name>
    <name type="synonym">South American air plant</name>
    <dbReference type="NCBI Taxonomy" id="63787"/>
    <lineage>
        <taxon>Eukaryota</taxon>
        <taxon>Viridiplantae</taxon>
        <taxon>Streptophyta</taxon>
        <taxon>Embryophyta</taxon>
        <taxon>Tracheophyta</taxon>
        <taxon>Spermatophyta</taxon>
        <taxon>Magnoliopsida</taxon>
        <taxon>eudicotyledons</taxon>
        <taxon>Gunneridae</taxon>
        <taxon>Pentapetalae</taxon>
        <taxon>Saxifragales</taxon>
        <taxon>Crassulaceae</taxon>
        <taxon>Kalanchoe</taxon>
    </lineage>
</organism>
<evidence type="ECO:0000313" key="3">
    <source>
        <dbReference type="Proteomes" id="UP000594263"/>
    </source>
</evidence>
<dbReference type="Proteomes" id="UP000594263">
    <property type="component" value="Unplaced"/>
</dbReference>
<keyword evidence="3" id="KW-1185">Reference proteome</keyword>
<dbReference type="AlphaFoldDB" id="A0A7N0UEH1"/>
<name>A0A7N0UEH1_KALFE</name>
<evidence type="ECO:0000256" key="1">
    <source>
        <dbReference type="SAM" id="MobiDB-lite"/>
    </source>
</evidence>
<dbReference type="PANTHER" id="PTHR33484">
    <property type="entry name" value="BNAC07G33360D PROTEIN"/>
    <property type="match status" value="1"/>
</dbReference>
<proteinExistence type="predicted"/>
<dbReference type="EnsemblPlants" id="Kaladp0060s0475.1.v1.1">
    <property type="protein sequence ID" value="Kaladp0060s0475.1.v1.1.CDS.1"/>
    <property type="gene ID" value="Kaladp0060s0475.v1.1"/>
</dbReference>
<reference evidence="2" key="1">
    <citation type="submission" date="2021-01" db="UniProtKB">
        <authorList>
            <consortium name="EnsemblPlants"/>
        </authorList>
    </citation>
    <scope>IDENTIFICATION</scope>
</reference>